<dbReference type="Gene3D" id="1.10.287.950">
    <property type="entry name" value="Methyl-accepting chemotaxis protein"/>
    <property type="match status" value="1"/>
</dbReference>
<evidence type="ECO:0000256" key="4">
    <source>
        <dbReference type="SAM" id="Phobius"/>
    </source>
</evidence>
<reference evidence="7 8" key="1">
    <citation type="submission" date="2018-09" db="EMBL/GenBank/DDBJ databases">
        <authorList>
            <person name="Zhu H."/>
        </authorList>
    </citation>
    <scope>NUCLEOTIDE SEQUENCE [LARGE SCALE GENOMIC DNA]</scope>
    <source>
        <strain evidence="7 8">K2W22B-5</strain>
    </source>
</reference>
<accession>A0A418VRZ4</accession>
<keyword evidence="1 3" id="KW-0807">Transducer</keyword>
<evidence type="ECO:0000256" key="2">
    <source>
        <dbReference type="ARBA" id="ARBA00029447"/>
    </source>
</evidence>
<comment type="similarity">
    <text evidence="2">Belongs to the methyl-accepting chemotaxis (MCP) protein family.</text>
</comment>
<dbReference type="PROSITE" id="PS50111">
    <property type="entry name" value="CHEMOTAXIS_TRANSDUC_2"/>
    <property type="match status" value="1"/>
</dbReference>
<gene>
    <name evidence="7" type="ORF">D3877_20790</name>
</gene>
<sequence length="698" mass="74612">MHRSVNALVLSLFGAVVLGLLLAVTVRLISAWDASNTAETTRALAKADQTLFSTLLFLRTQRGDGQTAILTLEDPRAKLEEARQNSRERAATVIKTLSRDHVDLGQEEKYVKEFSIRWDRADKDFEQLFTEGAKPRAQRDLKRIEGWYKSMEEVLDTIATLSTVISNAVRMTDPVIAELVQARRTAWQVRDHYGRQCSLLRPNVNSAKPLDEKQKLAMAEFRAGAQVGWLTLDDLLARTGVSPIVIKAAGEARSAFDSAMRRIDETVARLDGGSRPIMPPAEWTSLCQAPFAAIVGIGLSALDESVTRTDVIIGDATKSLRLSAALLAVLIVMTILCVIVLQRRFHAPIIQLLSGIRRLASGDYVTPINRLPHDDEFGQLAAALESLRSGALEAKRLASEQEAQQAAELARAGRVDALCRGFDGMADRALGALGDGASSLRDTAVHMRGLAKEASDEAGAVATAAEQATSNVQTVAAATEQLTASIHEISQRVQSSAITARDAVEQATRTNATVEALNSSAQRIGEVVKLISSIASQTNLLALNATIEAARAGEAGKGFAVVAQEVKNLATQTAKATEEITLQVSGIQDTTGDAVNAIRFISRSITSIDEMASAIAAAVQQQGAATQEIARNVQRAAEGTQQVTVTIGAVANVSRDTGVAAGGVLEDVERMVGDVESLRRDVGAFLGDLRSVQAPMAQ</sequence>
<dbReference type="CDD" id="cd06225">
    <property type="entry name" value="HAMP"/>
    <property type="match status" value="1"/>
</dbReference>
<dbReference type="InterPro" id="IPR003660">
    <property type="entry name" value="HAMP_dom"/>
</dbReference>
<organism evidence="7 8">
    <name type="scientific">Azospirillum cavernae</name>
    <dbReference type="NCBI Taxonomy" id="2320860"/>
    <lineage>
        <taxon>Bacteria</taxon>
        <taxon>Pseudomonadati</taxon>
        <taxon>Pseudomonadota</taxon>
        <taxon>Alphaproteobacteria</taxon>
        <taxon>Rhodospirillales</taxon>
        <taxon>Azospirillaceae</taxon>
        <taxon>Azospirillum</taxon>
    </lineage>
</organism>
<dbReference type="SMART" id="SM00304">
    <property type="entry name" value="HAMP"/>
    <property type="match status" value="1"/>
</dbReference>
<dbReference type="SMART" id="SM00283">
    <property type="entry name" value="MA"/>
    <property type="match status" value="1"/>
</dbReference>
<dbReference type="Pfam" id="PF00672">
    <property type="entry name" value="HAMP"/>
    <property type="match status" value="1"/>
</dbReference>
<comment type="caution">
    <text evidence="7">The sequence shown here is derived from an EMBL/GenBank/DDBJ whole genome shotgun (WGS) entry which is preliminary data.</text>
</comment>
<dbReference type="SUPFAM" id="SSF58104">
    <property type="entry name" value="Methyl-accepting chemotaxis protein (MCP) signaling domain"/>
    <property type="match status" value="1"/>
</dbReference>
<dbReference type="GO" id="GO:0016020">
    <property type="term" value="C:membrane"/>
    <property type="evidence" value="ECO:0007669"/>
    <property type="project" value="InterPro"/>
</dbReference>
<dbReference type="PANTHER" id="PTHR32089:SF112">
    <property type="entry name" value="LYSOZYME-LIKE PROTEIN-RELATED"/>
    <property type="match status" value="1"/>
</dbReference>
<keyword evidence="4" id="KW-1133">Transmembrane helix</keyword>
<evidence type="ECO:0000313" key="7">
    <source>
        <dbReference type="EMBL" id="RJF79250.1"/>
    </source>
</evidence>
<dbReference type="PANTHER" id="PTHR32089">
    <property type="entry name" value="METHYL-ACCEPTING CHEMOTAXIS PROTEIN MCPB"/>
    <property type="match status" value="1"/>
</dbReference>
<evidence type="ECO:0000256" key="3">
    <source>
        <dbReference type="PROSITE-ProRule" id="PRU00284"/>
    </source>
</evidence>
<evidence type="ECO:0000259" key="5">
    <source>
        <dbReference type="PROSITE" id="PS50111"/>
    </source>
</evidence>
<evidence type="ECO:0000259" key="6">
    <source>
        <dbReference type="PROSITE" id="PS50885"/>
    </source>
</evidence>
<evidence type="ECO:0000256" key="1">
    <source>
        <dbReference type="ARBA" id="ARBA00023224"/>
    </source>
</evidence>
<name>A0A418VRZ4_9PROT</name>
<dbReference type="PROSITE" id="PS50885">
    <property type="entry name" value="HAMP"/>
    <property type="match status" value="1"/>
</dbReference>
<dbReference type="Gene3D" id="6.10.340.10">
    <property type="match status" value="1"/>
</dbReference>
<feature type="domain" description="Methyl-accepting transducer" evidence="5">
    <location>
        <begin position="436"/>
        <end position="658"/>
    </location>
</feature>
<proteinExistence type="inferred from homology"/>
<keyword evidence="4" id="KW-0812">Transmembrane</keyword>
<feature type="domain" description="HAMP" evidence="6">
    <location>
        <begin position="343"/>
        <end position="396"/>
    </location>
</feature>
<keyword evidence="8" id="KW-1185">Reference proteome</keyword>
<protein>
    <submittedName>
        <fullName evidence="7">Methyl-accepting chemotaxis protein</fullName>
    </submittedName>
</protein>
<dbReference type="EMBL" id="QYUL01000003">
    <property type="protein sequence ID" value="RJF79250.1"/>
    <property type="molecule type" value="Genomic_DNA"/>
</dbReference>
<dbReference type="Proteomes" id="UP000283458">
    <property type="component" value="Unassembled WGS sequence"/>
</dbReference>
<keyword evidence="4" id="KW-0472">Membrane</keyword>
<dbReference type="InterPro" id="IPR004089">
    <property type="entry name" value="MCPsignal_dom"/>
</dbReference>
<dbReference type="OrthoDB" id="8456673at2"/>
<dbReference type="AlphaFoldDB" id="A0A418VRZ4"/>
<evidence type="ECO:0000313" key="8">
    <source>
        <dbReference type="Proteomes" id="UP000283458"/>
    </source>
</evidence>
<dbReference type="RefSeq" id="WP_119832707.1">
    <property type="nucleotide sequence ID" value="NZ_QYUL01000003.1"/>
</dbReference>
<dbReference type="Pfam" id="PF00015">
    <property type="entry name" value="MCPsignal"/>
    <property type="match status" value="1"/>
</dbReference>
<dbReference type="GO" id="GO:0007165">
    <property type="term" value="P:signal transduction"/>
    <property type="evidence" value="ECO:0007669"/>
    <property type="project" value="UniProtKB-KW"/>
</dbReference>
<feature type="transmembrane region" description="Helical" evidence="4">
    <location>
        <begin position="322"/>
        <end position="341"/>
    </location>
</feature>